<keyword evidence="1" id="KW-0732">Signal</keyword>
<dbReference type="InterPro" id="IPR058979">
    <property type="entry name" value="LysC-like"/>
</dbReference>
<organism evidence="2">
    <name type="scientific">Pseudomonas marincola</name>
    <dbReference type="NCBI Taxonomy" id="437900"/>
    <lineage>
        <taxon>Bacteria</taxon>
        <taxon>Pseudomonadati</taxon>
        <taxon>Pseudomonadota</taxon>
        <taxon>Gammaproteobacteria</taxon>
        <taxon>Pseudomonadales</taxon>
        <taxon>Pseudomonadaceae</taxon>
        <taxon>Pseudomonas</taxon>
    </lineage>
</organism>
<evidence type="ECO:0000313" key="2">
    <source>
        <dbReference type="EMBL" id="VEV98224.1"/>
    </source>
</evidence>
<dbReference type="Pfam" id="PF23793">
    <property type="entry name" value="LysC"/>
    <property type="match status" value="1"/>
</dbReference>
<evidence type="ECO:0000256" key="1">
    <source>
        <dbReference type="SAM" id="SignalP"/>
    </source>
</evidence>
<dbReference type="PROSITE" id="PS51257">
    <property type="entry name" value="PROKAR_LIPOPROTEIN"/>
    <property type="match status" value="1"/>
</dbReference>
<sequence>MPMIRFCLISACLMLLSACCPRPQLIQIPEIAITPCASPVMAGDTVGDLLNLAIDQQAALDCYRAKQDALRGWSDGQGNH</sequence>
<proteinExistence type="predicted"/>
<reference evidence="2" key="1">
    <citation type="submission" date="2019-02" db="EMBL/GenBank/DDBJ databases">
        <authorList>
            <consortium name="Genoscope - CEA"/>
            <person name="William W."/>
        </authorList>
    </citation>
    <scope>NUCLEOTIDE SEQUENCE [LARGE SCALE GENOMIC DNA]</scope>
    <source>
        <strain evidence="2">YSy11</strain>
    </source>
</reference>
<accession>A0A653E669</accession>
<protein>
    <submittedName>
        <fullName evidence="2">Uncharacterized protein</fullName>
    </submittedName>
</protein>
<dbReference type="AlphaFoldDB" id="A0A653E669"/>
<name>A0A653E669_9PSED</name>
<gene>
    <name evidence="2" type="ORF">PMYSY11_3180</name>
</gene>
<feature type="chain" id="PRO_5024975202" evidence="1">
    <location>
        <begin position="27"/>
        <end position="80"/>
    </location>
</feature>
<dbReference type="EMBL" id="LR215729">
    <property type="protein sequence ID" value="VEV98224.1"/>
    <property type="molecule type" value="Genomic_DNA"/>
</dbReference>
<feature type="signal peptide" evidence="1">
    <location>
        <begin position="1"/>
        <end position="26"/>
    </location>
</feature>